<name>A0A2T3FS00_9CLOT</name>
<evidence type="ECO:0000256" key="1">
    <source>
        <dbReference type="SAM" id="MobiDB-lite"/>
    </source>
</evidence>
<keyword evidence="4" id="KW-1185">Reference proteome</keyword>
<feature type="compositionally biased region" description="Low complexity" evidence="1">
    <location>
        <begin position="43"/>
        <end position="53"/>
    </location>
</feature>
<evidence type="ECO:0000256" key="2">
    <source>
        <dbReference type="SAM" id="SignalP"/>
    </source>
</evidence>
<feature type="region of interest" description="Disordered" evidence="1">
    <location>
        <begin position="28"/>
        <end position="73"/>
    </location>
</feature>
<dbReference type="SUPFAM" id="SSF53850">
    <property type="entry name" value="Periplasmic binding protein-like II"/>
    <property type="match status" value="1"/>
</dbReference>
<feature type="chain" id="PRO_5038706311" evidence="2">
    <location>
        <begin position="21"/>
        <end position="371"/>
    </location>
</feature>
<dbReference type="EMBL" id="PYLO01000002">
    <property type="protein sequence ID" value="PST38048.1"/>
    <property type="molecule type" value="Genomic_DNA"/>
</dbReference>
<dbReference type="Proteomes" id="UP000241048">
    <property type="component" value="Unassembled WGS sequence"/>
</dbReference>
<comment type="caution">
    <text evidence="3">The sequence shown here is derived from an EMBL/GenBank/DDBJ whole genome shotgun (WGS) entry which is preliminary data.</text>
</comment>
<reference evidence="3 4" key="1">
    <citation type="submission" date="2018-03" db="EMBL/GenBank/DDBJ databases">
        <title>Lachnoclostridium SNUG30386 gen.nov., sp.nov., isolated from human faeces.</title>
        <authorList>
            <person name="Seo B."/>
            <person name="Jeon K."/>
            <person name="Ko G."/>
        </authorList>
    </citation>
    <scope>NUCLEOTIDE SEQUENCE [LARGE SCALE GENOMIC DNA]</scope>
    <source>
        <strain evidence="3 4">SNUG30386</strain>
    </source>
</reference>
<dbReference type="Pfam" id="PF16868">
    <property type="entry name" value="NMT1_3"/>
    <property type="match status" value="1"/>
</dbReference>
<organism evidence="3 4">
    <name type="scientific">Clostridium fessum</name>
    <dbReference type="NCBI Taxonomy" id="2126740"/>
    <lineage>
        <taxon>Bacteria</taxon>
        <taxon>Bacillati</taxon>
        <taxon>Bacillota</taxon>
        <taxon>Clostridia</taxon>
        <taxon>Eubacteriales</taxon>
        <taxon>Clostridiaceae</taxon>
        <taxon>Clostridium</taxon>
    </lineage>
</organism>
<accession>A0A2T3FS00</accession>
<evidence type="ECO:0000313" key="4">
    <source>
        <dbReference type="Proteomes" id="UP000241048"/>
    </source>
</evidence>
<dbReference type="PANTHER" id="PTHR42941:SF1">
    <property type="entry name" value="SLL1037 PROTEIN"/>
    <property type="match status" value="1"/>
</dbReference>
<dbReference type="InterPro" id="IPR011852">
    <property type="entry name" value="TRAP_TAXI"/>
</dbReference>
<dbReference type="NCBIfam" id="TIGR02122">
    <property type="entry name" value="TRAP_TAXI"/>
    <property type="match status" value="1"/>
</dbReference>
<proteinExistence type="predicted"/>
<evidence type="ECO:0000313" key="3">
    <source>
        <dbReference type="EMBL" id="PST38048.1"/>
    </source>
</evidence>
<dbReference type="AlphaFoldDB" id="A0A2T3FS00"/>
<protein>
    <submittedName>
        <fullName evidence="3">C4-dicarboxylate ABC transporter substrate-binding protein</fullName>
    </submittedName>
</protein>
<feature type="signal peptide" evidence="2">
    <location>
        <begin position="1"/>
        <end position="20"/>
    </location>
</feature>
<gene>
    <name evidence="3" type="ORF">C7U56_06350</name>
</gene>
<dbReference type="PANTHER" id="PTHR42941">
    <property type="entry name" value="SLL1037 PROTEIN"/>
    <property type="match status" value="1"/>
</dbReference>
<dbReference type="Gene3D" id="3.40.190.10">
    <property type="entry name" value="Periplasmic binding protein-like II"/>
    <property type="match status" value="2"/>
</dbReference>
<keyword evidence="2" id="KW-0732">Signal</keyword>
<sequence>MQGHMAVAISMAMAAGLALTGCGSTGTTGVSAETSAGGKNEAGRNTAGNTAGGQEESQSGAGAAQVTDTKKGGKDGGTSLIFTTGGDQGTYYGFGGVLAGKIGESTSTSVTAITSGGSQANIEALDAHDADLGFVQSDVMAYAYNGTNLFEEYGKVADFSTVAALYMEQVQIVTLDPSIQSVADLEGKNVSVGAAGSGVYYNAVDVLGAYGLDIEKDINPTYQSFGDSAEALQDGKIDAAFVVAGAPTTAITSLAATKDVYLVSLDDEHMDQLIKESPYYSKNTIPASAYGTDEDIRTVAVGAVVVARDDVPAEDIYNFCYGVFENMDSIKAAHAKGAELNLEFATSVTAVPYHPGAADYFAEKGMEVPVK</sequence>